<protein>
    <recommendedName>
        <fullName evidence="1">DUF6602 domain-containing protein</fullName>
    </recommendedName>
</protein>
<feature type="domain" description="DUF6602" evidence="1">
    <location>
        <begin position="29"/>
        <end position="131"/>
    </location>
</feature>
<sequence length="266" mass="30415">MKKPFYRRLEEYFENVAKVLRGEAEVASIFPNTTDIGFSREYVYARFLKMHAPSKCNIYFGGYLFGEDGEESKQLDIIISTDTAPKYNFYNSEGNGKSFGPVEGCLGIASIKSNLDKEQLFDALDGISSIPKTLPLTNRINPLVRISDYDDWPYKIIYASSGLSGQTIFNHLNEYYNLNKNIPINRRPDIIHVAGKYVIFRIKKGFNVTNPDGSNFPLEEGKFHIFETKPDIQAMLWTIEELQNKASASTHILFKYNSIIENIFNK</sequence>
<proteinExistence type="predicted"/>
<accession>A0A2P2DIV3</accession>
<dbReference type="EMBL" id="BFAZ01000016">
    <property type="protein sequence ID" value="GBF44593.1"/>
    <property type="molecule type" value="Genomic_DNA"/>
</dbReference>
<evidence type="ECO:0000313" key="3">
    <source>
        <dbReference type="Proteomes" id="UP000245206"/>
    </source>
</evidence>
<dbReference type="RefSeq" id="WP_108961563.1">
    <property type="nucleotide sequence ID" value="NZ_BFAZ01000016.1"/>
</dbReference>
<dbReference type="InterPro" id="IPR046537">
    <property type="entry name" value="DUF6602"/>
</dbReference>
<dbReference type="AlphaFoldDB" id="A0A2P2DIV3"/>
<dbReference type="Pfam" id="PF20247">
    <property type="entry name" value="DUF6602"/>
    <property type="match status" value="1"/>
</dbReference>
<evidence type="ECO:0000313" key="2">
    <source>
        <dbReference type="EMBL" id="GBF44593.1"/>
    </source>
</evidence>
<evidence type="ECO:0000259" key="1">
    <source>
        <dbReference type="Pfam" id="PF20247"/>
    </source>
</evidence>
<dbReference type="Proteomes" id="UP000245206">
    <property type="component" value="Unassembled WGS sequence"/>
</dbReference>
<name>A0A2P2DIV3_9LEPT</name>
<organism evidence="2 3">
    <name type="scientific">Leptospira ellinghausenii</name>
    <dbReference type="NCBI Taxonomy" id="1917822"/>
    <lineage>
        <taxon>Bacteria</taxon>
        <taxon>Pseudomonadati</taxon>
        <taxon>Spirochaetota</taxon>
        <taxon>Spirochaetia</taxon>
        <taxon>Leptospirales</taxon>
        <taxon>Leptospiraceae</taxon>
        <taxon>Leptospira</taxon>
    </lineage>
</organism>
<keyword evidence="3" id="KW-1185">Reference proteome</keyword>
<gene>
    <name evidence="2" type="ORF">LPTSP2_38960</name>
</gene>
<dbReference type="OrthoDB" id="1494246at2"/>
<reference evidence="3" key="1">
    <citation type="journal article" date="2019" name="Microbiol. Immunol.">
        <title>Molecular and phenotypic characterization of Leptospira johnsonii sp. nov., Leptospira ellinghausenii sp. nov. and Leptospira ryugenii sp. nov. isolated from soil and water in Japan.</title>
        <authorList>
            <person name="Masuzawa T."/>
            <person name="Saito M."/>
            <person name="Nakao R."/>
            <person name="Nikaido Y."/>
            <person name="Matsumoto M."/>
            <person name="Ogawa M."/>
            <person name="Yokoyama M."/>
            <person name="Hidaka Y."/>
            <person name="Tomita J."/>
            <person name="Sakakibara K."/>
            <person name="Suzuki K."/>
            <person name="Yasuda S."/>
            <person name="Sato H."/>
            <person name="Yamaguchi M."/>
            <person name="Yoshida S.I."/>
            <person name="Koizumi N."/>
            <person name="Kawamura Y."/>
        </authorList>
    </citation>
    <scope>NUCLEOTIDE SEQUENCE [LARGE SCALE GENOMIC DNA]</scope>
    <source>
        <strain evidence="3">E18</strain>
    </source>
</reference>
<comment type="caution">
    <text evidence="2">The sequence shown here is derived from an EMBL/GenBank/DDBJ whole genome shotgun (WGS) entry which is preliminary data.</text>
</comment>